<dbReference type="InterPro" id="IPR006839">
    <property type="entry name" value="DarP"/>
</dbReference>
<dbReference type="RefSeq" id="XP_011035011.1">
    <property type="nucleotide sequence ID" value="XM_011036709.1"/>
</dbReference>
<gene>
    <name evidence="3" type="primary">LOC105132954</name>
</gene>
<sequence length="233" mass="26700">MQRLKEAAVVSNGTSDPAMPFLRNHCFCHAVFNYLLSESLILSIKAISARLSLTVVTASNRNVHFRSRRSEKTSGFGQEGNASDSDSESYKSRKQKKREARLAIRWGMELASFSPPQIKRIIKVASLEKYVFDALMLVKQRPGPDVRQGKRRQYNCVFNEKDVRFMKMVIGVGCRDFLVWRKRLLAMTMKNLEKANTMWKRRHGKQLLPAVVLNSNTVGFMNAHVKFFSLLLV</sequence>
<evidence type="ECO:0000313" key="2">
    <source>
        <dbReference type="Proteomes" id="UP000694918"/>
    </source>
</evidence>
<dbReference type="GeneID" id="105132954"/>
<dbReference type="AlphaFoldDB" id="A0AAJ6UTJ7"/>
<feature type="region of interest" description="Disordered" evidence="1">
    <location>
        <begin position="68"/>
        <end position="94"/>
    </location>
</feature>
<protein>
    <submittedName>
        <fullName evidence="3">Uncharacterized protein LOC105132954 isoform X1</fullName>
    </submittedName>
</protein>
<dbReference type="PANTHER" id="PTHR36898">
    <property type="entry name" value="OSJNBB0026I12.6 PROTEIN"/>
    <property type="match status" value="1"/>
</dbReference>
<proteinExistence type="predicted"/>
<name>A0AAJ6UTJ7_POPEU</name>
<keyword evidence="2" id="KW-1185">Reference proteome</keyword>
<organism evidence="2 3">
    <name type="scientific">Populus euphratica</name>
    <name type="common">Euphrates poplar</name>
    <dbReference type="NCBI Taxonomy" id="75702"/>
    <lineage>
        <taxon>Eukaryota</taxon>
        <taxon>Viridiplantae</taxon>
        <taxon>Streptophyta</taxon>
        <taxon>Embryophyta</taxon>
        <taxon>Tracheophyta</taxon>
        <taxon>Spermatophyta</taxon>
        <taxon>Magnoliopsida</taxon>
        <taxon>eudicotyledons</taxon>
        <taxon>Gunneridae</taxon>
        <taxon>Pentapetalae</taxon>
        <taxon>rosids</taxon>
        <taxon>fabids</taxon>
        <taxon>Malpighiales</taxon>
        <taxon>Salicaceae</taxon>
        <taxon>Saliceae</taxon>
        <taxon>Populus</taxon>
    </lineage>
</organism>
<evidence type="ECO:0000256" key="1">
    <source>
        <dbReference type="SAM" id="MobiDB-lite"/>
    </source>
</evidence>
<dbReference type="PANTHER" id="PTHR36898:SF1">
    <property type="entry name" value="OS04G0250700 PROTEIN"/>
    <property type="match status" value="1"/>
</dbReference>
<evidence type="ECO:0000313" key="3">
    <source>
        <dbReference type="RefSeq" id="XP_011035011.1"/>
    </source>
</evidence>
<feature type="compositionally biased region" description="Polar residues" evidence="1">
    <location>
        <begin position="73"/>
        <end position="84"/>
    </location>
</feature>
<dbReference type="Proteomes" id="UP000694918">
    <property type="component" value="Unplaced"/>
</dbReference>
<dbReference type="KEGG" id="peu:105132954"/>
<dbReference type="Pfam" id="PF04751">
    <property type="entry name" value="DarP"/>
    <property type="match status" value="1"/>
</dbReference>
<accession>A0AAJ6UTJ7</accession>
<reference evidence="3" key="1">
    <citation type="submission" date="2025-08" db="UniProtKB">
        <authorList>
            <consortium name="RefSeq"/>
        </authorList>
    </citation>
    <scope>IDENTIFICATION</scope>
</reference>